<protein>
    <submittedName>
        <fullName evidence="2">Uncharacterized protein</fullName>
    </submittedName>
</protein>
<dbReference type="AlphaFoldDB" id="A0A9K3EBX6"/>
<comment type="caution">
    <text evidence="2">The sequence shown here is derived from an EMBL/GenBank/DDBJ whole genome shotgun (WGS) entry which is preliminary data.</text>
</comment>
<dbReference type="Gramene" id="mRNA:HanXRQr2_Chr14g0666701">
    <property type="protein sequence ID" value="CDS:HanXRQr2_Chr14g0666701.1"/>
    <property type="gene ID" value="HanXRQr2_Chr14g0666701"/>
</dbReference>
<sequence>MCETTRKHAYVRWKLGISKIIVSKVEFLETREVKKSGVRVDNTLHHATAQIKTDNVTGRVVTSDSIPITTICTCIPVHHNWRITRAKPIFTFVVILIMVIIDGGKVLFKVKQSEGMLNRAFMSGVERRG</sequence>
<accession>A0A9K3EBX6</accession>
<name>A0A9K3EBX6_HELAN</name>
<organism evidence="2 3">
    <name type="scientific">Helianthus annuus</name>
    <name type="common">Common sunflower</name>
    <dbReference type="NCBI Taxonomy" id="4232"/>
    <lineage>
        <taxon>Eukaryota</taxon>
        <taxon>Viridiplantae</taxon>
        <taxon>Streptophyta</taxon>
        <taxon>Embryophyta</taxon>
        <taxon>Tracheophyta</taxon>
        <taxon>Spermatophyta</taxon>
        <taxon>Magnoliopsida</taxon>
        <taxon>eudicotyledons</taxon>
        <taxon>Gunneridae</taxon>
        <taxon>Pentapetalae</taxon>
        <taxon>asterids</taxon>
        <taxon>campanulids</taxon>
        <taxon>Asterales</taxon>
        <taxon>Asteraceae</taxon>
        <taxon>Asteroideae</taxon>
        <taxon>Heliantheae alliance</taxon>
        <taxon>Heliantheae</taxon>
        <taxon>Helianthus</taxon>
    </lineage>
</organism>
<evidence type="ECO:0000313" key="2">
    <source>
        <dbReference type="EMBL" id="KAF5771090.1"/>
    </source>
</evidence>
<keyword evidence="3" id="KW-1185">Reference proteome</keyword>
<keyword evidence="1" id="KW-1133">Transmembrane helix</keyword>
<dbReference type="EMBL" id="MNCJ02000329">
    <property type="protein sequence ID" value="KAF5771090.1"/>
    <property type="molecule type" value="Genomic_DNA"/>
</dbReference>
<evidence type="ECO:0000256" key="1">
    <source>
        <dbReference type="SAM" id="Phobius"/>
    </source>
</evidence>
<proteinExistence type="predicted"/>
<reference evidence="2" key="2">
    <citation type="submission" date="2020-06" db="EMBL/GenBank/DDBJ databases">
        <title>Helianthus annuus Genome sequencing and assembly Release 2.</title>
        <authorList>
            <person name="Gouzy J."/>
            <person name="Langlade N."/>
            <person name="Munos S."/>
        </authorList>
    </citation>
    <scope>NUCLEOTIDE SEQUENCE</scope>
    <source>
        <tissue evidence="2">Leaves</tissue>
    </source>
</reference>
<evidence type="ECO:0000313" key="3">
    <source>
        <dbReference type="Proteomes" id="UP000215914"/>
    </source>
</evidence>
<keyword evidence="1" id="KW-0812">Transmembrane</keyword>
<dbReference type="Proteomes" id="UP000215914">
    <property type="component" value="Unassembled WGS sequence"/>
</dbReference>
<feature type="transmembrane region" description="Helical" evidence="1">
    <location>
        <begin position="89"/>
        <end position="108"/>
    </location>
</feature>
<reference evidence="2" key="1">
    <citation type="journal article" date="2017" name="Nature">
        <title>The sunflower genome provides insights into oil metabolism, flowering and Asterid evolution.</title>
        <authorList>
            <person name="Badouin H."/>
            <person name="Gouzy J."/>
            <person name="Grassa C.J."/>
            <person name="Murat F."/>
            <person name="Staton S.E."/>
            <person name="Cottret L."/>
            <person name="Lelandais-Briere C."/>
            <person name="Owens G.L."/>
            <person name="Carrere S."/>
            <person name="Mayjonade B."/>
            <person name="Legrand L."/>
            <person name="Gill N."/>
            <person name="Kane N.C."/>
            <person name="Bowers J.E."/>
            <person name="Hubner S."/>
            <person name="Bellec A."/>
            <person name="Berard A."/>
            <person name="Berges H."/>
            <person name="Blanchet N."/>
            <person name="Boniface M.C."/>
            <person name="Brunel D."/>
            <person name="Catrice O."/>
            <person name="Chaidir N."/>
            <person name="Claudel C."/>
            <person name="Donnadieu C."/>
            <person name="Faraut T."/>
            <person name="Fievet G."/>
            <person name="Helmstetter N."/>
            <person name="King M."/>
            <person name="Knapp S.J."/>
            <person name="Lai Z."/>
            <person name="Le Paslier M.C."/>
            <person name="Lippi Y."/>
            <person name="Lorenzon L."/>
            <person name="Mandel J.R."/>
            <person name="Marage G."/>
            <person name="Marchand G."/>
            <person name="Marquand E."/>
            <person name="Bret-Mestries E."/>
            <person name="Morien E."/>
            <person name="Nambeesan S."/>
            <person name="Nguyen T."/>
            <person name="Pegot-Espagnet P."/>
            <person name="Pouilly N."/>
            <person name="Raftis F."/>
            <person name="Sallet E."/>
            <person name="Schiex T."/>
            <person name="Thomas J."/>
            <person name="Vandecasteele C."/>
            <person name="Vares D."/>
            <person name="Vear F."/>
            <person name="Vautrin S."/>
            <person name="Crespi M."/>
            <person name="Mangin B."/>
            <person name="Burke J.M."/>
            <person name="Salse J."/>
            <person name="Munos S."/>
            <person name="Vincourt P."/>
            <person name="Rieseberg L.H."/>
            <person name="Langlade N.B."/>
        </authorList>
    </citation>
    <scope>NUCLEOTIDE SEQUENCE</scope>
    <source>
        <tissue evidence="2">Leaves</tissue>
    </source>
</reference>
<gene>
    <name evidence="2" type="ORF">HanXRQr2_Chr14g0666701</name>
</gene>
<keyword evidence="1" id="KW-0472">Membrane</keyword>